<name>A0A4R2HQB6_9ACTN</name>
<dbReference type="InterPro" id="IPR052036">
    <property type="entry name" value="Hydrolase/PRTase-associated"/>
</dbReference>
<organism evidence="1 2">
    <name type="scientific">Kribbella steppae</name>
    <dbReference type="NCBI Taxonomy" id="2512223"/>
    <lineage>
        <taxon>Bacteria</taxon>
        <taxon>Bacillati</taxon>
        <taxon>Actinomycetota</taxon>
        <taxon>Actinomycetes</taxon>
        <taxon>Propionibacteriales</taxon>
        <taxon>Kribbellaceae</taxon>
        <taxon>Kribbella</taxon>
    </lineage>
</organism>
<evidence type="ECO:0000313" key="1">
    <source>
        <dbReference type="EMBL" id="TCO33257.1"/>
    </source>
</evidence>
<evidence type="ECO:0000313" key="2">
    <source>
        <dbReference type="Proteomes" id="UP000294508"/>
    </source>
</evidence>
<dbReference type="GO" id="GO:0046677">
    <property type="term" value="P:response to antibiotic"/>
    <property type="evidence" value="ECO:0007669"/>
    <property type="project" value="InterPro"/>
</dbReference>
<dbReference type="Pfam" id="PF05139">
    <property type="entry name" value="Erythro_esteras"/>
    <property type="match status" value="1"/>
</dbReference>
<protein>
    <submittedName>
        <fullName evidence="1">Erythromycin esterase</fullName>
    </submittedName>
</protein>
<keyword evidence="2" id="KW-1185">Reference proteome</keyword>
<dbReference type="Gene3D" id="3.40.1660.10">
    <property type="entry name" value="EreA-like (biosynthetic domain)"/>
    <property type="match status" value="1"/>
</dbReference>
<sequence>MGGALGAAAVGGLGLPVYAARDEPVADWIRRNAVPLGDLGHLRRSIGGAQIVGLGEAIHSTAEITQQKHRVLRFLVERMGFRTIAFEDDWSLCTQLNEYVQTGRGDLRALVGQMSTAWRSEEIVELLEYLRSYNATHRDKVYFAGVEYFATRPLAYEAIDKYVARHAPDRLAELRRSLEPITPDTTDMGKYVWWYWKEVDNKAPYISNSKAVYELVRGLRNVDEVIVHHARQIASFYEAFSLPEDEIRVYRDARAAENVRWLHRYGDERVVFWAASAHTANAPGLRTIVPPLPDIVYPSAGSYLTRWYGDRYRSLGFTFERGTTLGPMGPIDMPPASADWFEYQLRAGKPELFSLDLRTPADRAVREWLNSTAKTRGYPEIGPTSWMTGGSLAEWFDVLIHCRHVTPVHAL</sequence>
<dbReference type="InterPro" id="IPR007815">
    <property type="entry name" value="Emycin_Estase"/>
</dbReference>
<dbReference type="SUPFAM" id="SSF159501">
    <property type="entry name" value="EreA/ChaN-like"/>
    <property type="match status" value="1"/>
</dbReference>
<comment type="caution">
    <text evidence="1">The sequence shown here is derived from an EMBL/GenBank/DDBJ whole genome shotgun (WGS) entry which is preliminary data.</text>
</comment>
<proteinExistence type="predicted"/>
<dbReference type="Proteomes" id="UP000294508">
    <property type="component" value="Unassembled WGS sequence"/>
</dbReference>
<dbReference type="Gene3D" id="3.30.1870.10">
    <property type="entry name" value="EreA-like, domain 2"/>
    <property type="match status" value="1"/>
</dbReference>
<dbReference type="Gene3D" id="1.20.1440.30">
    <property type="entry name" value="Biosynthetic Protein domain"/>
    <property type="match status" value="1"/>
</dbReference>
<dbReference type="EMBL" id="SLWN01000003">
    <property type="protein sequence ID" value="TCO33257.1"/>
    <property type="molecule type" value="Genomic_DNA"/>
</dbReference>
<dbReference type="PANTHER" id="PTHR31299">
    <property type="entry name" value="ESTERASE, PUTATIVE (AFU_ORTHOLOGUE AFUA_1G05850)-RELATED"/>
    <property type="match status" value="1"/>
</dbReference>
<dbReference type="PANTHER" id="PTHR31299:SF0">
    <property type="entry name" value="ESTERASE, PUTATIVE (AFU_ORTHOLOGUE AFUA_1G05850)-RELATED"/>
    <property type="match status" value="1"/>
</dbReference>
<dbReference type="AlphaFoldDB" id="A0A4R2HQB6"/>
<accession>A0A4R2HQB6</accession>
<reference evidence="1 2" key="1">
    <citation type="journal article" date="2015" name="Stand. Genomic Sci.">
        <title>Genomic Encyclopedia of Bacterial and Archaeal Type Strains, Phase III: the genomes of soil and plant-associated and newly described type strains.</title>
        <authorList>
            <person name="Whitman W.B."/>
            <person name="Woyke T."/>
            <person name="Klenk H.P."/>
            <person name="Zhou Y."/>
            <person name="Lilburn T.G."/>
            <person name="Beck B.J."/>
            <person name="De Vos P."/>
            <person name="Vandamme P."/>
            <person name="Eisen J.A."/>
            <person name="Garrity G."/>
            <person name="Hugenholtz P."/>
            <person name="Kyrpides N.C."/>
        </authorList>
    </citation>
    <scope>NUCLEOTIDE SEQUENCE [LARGE SCALE GENOMIC DNA]</scope>
    <source>
        <strain evidence="1 2">VKM Ac-2572</strain>
    </source>
</reference>
<gene>
    <name evidence="1" type="ORF">EV652_103256</name>
</gene>
<dbReference type="CDD" id="cd14728">
    <property type="entry name" value="Ere-like"/>
    <property type="match status" value="1"/>
</dbReference>